<dbReference type="SUPFAM" id="SSF53098">
    <property type="entry name" value="Ribonuclease H-like"/>
    <property type="match status" value="2"/>
</dbReference>
<dbReference type="InterPro" id="IPR036397">
    <property type="entry name" value="RNaseH_sf"/>
</dbReference>
<evidence type="ECO:0000256" key="1">
    <source>
        <dbReference type="SAM" id="MobiDB-lite"/>
    </source>
</evidence>
<dbReference type="WBParaSite" id="ACRNAN_scaffold123.g30309.t1">
    <property type="protein sequence ID" value="ACRNAN_scaffold123.g30309.t1"/>
    <property type="gene ID" value="ACRNAN_scaffold123.g30309"/>
</dbReference>
<dbReference type="PANTHER" id="PTHR47765">
    <property type="entry name" value="3'-5' EXONUCLEASE DOMAIN-CONTAINING PROTEIN"/>
    <property type="match status" value="1"/>
</dbReference>
<dbReference type="GO" id="GO:0006139">
    <property type="term" value="P:nucleobase-containing compound metabolic process"/>
    <property type="evidence" value="ECO:0007669"/>
    <property type="project" value="InterPro"/>
</dbReference>
<dbReference type="GO" id="GO:0003676">
    <property type="term" value="F:nucleic acid binding"/>
    <property type="evidence" value="ECO:0007669"/>
    <property type="project" value="InterPro"/>
</dbReference>
<dbReference type="InterPro" id="IPR012337">
    <property type="entry name" value="RNaseH-like_sf"/>
</dbReference>
<feature type="domain" description="3'-5' exonuclease" evidence="2">
    <location>
        <begin position="495"/>
        <end position="545"/>
    </location>
</feature>
<feature type="compositionally biased region" description="Polar residues" evidence="1">
    <location>
        <begin position="1"/>
        <end position="10"/>
    </location>
</feature>
<sequence length="579" mass="67827">MDFSPVSNIMNNENVNDEDRDESGEFFGTVATARERISFNSIVRKMRDNRKKKFIASPDIIVQAVLLGPLDHNTLERFLQDHNEEFIQKTKELLFEMETWDEAKYDKAICTKVHNATHLPLTFEGFQISLQDLMNSLRDTETKREPRRMSYEWARKSLQIGLKRLFLEKCLLPEQFHDIAHSALVQHPQLKCTFLKFFALPEYKQVKSNERFIHEYEKWVKFDPYDQTRTEINNHYSGITSDLYKEIPGLLSIPADVKVHFIDSLEGAIAMEVDIFGRFVTESHLVVGIDSEWDPFVHNYDYRSSILQIALHDVIYILDLNAIDREISFNEILSRFWSDKRILKFGYQFAEDLVCLRRALPRCVGLFQPAHIICIENIVNYLQRMSLQKGFDMEEYFPSEVEDNNAKKYQKFNFMKRTAKATTSRTLPEEIAPLSSNDDSPPQEIKEPVNNHEPYVNDDLLSYPYLTYPENENHIHEERGNVIVPKHSRKFEPVGKIGLSNLSMRMLGGGLDKREQCSVWDRRPLRDLQLRYAALDAFCLIKIYERCLDWSNALGIFLYTILIDQPQMHAPLPLFIEFK</sequence>
<dbReference type="AlphaFoldDB" id="A0A914CMN6"/>
<accession>A0A914CMN6</accession>
<dbReference type="PANTHER" id="PTHR47765:SF2">
    <property type="entry name" value="EXONUCLEASE MUT-7 HOMOLOG"/>
    <property type="match status" value="1"/>
</dbReference>
<proteinExistence type="predicted"/>
<feature type="region of interest" description="Disordered" evidence="1">
    <location>
        <begin position="428"/>
        <end position="451"/>
    </location>
</feature>
<evidence type="ECO:0000259" key="2">
    <source>
        <dbReference type="Pfam" id="PF01612"/>
    </source>
</evidence>
<keyword evidence="3" id="KW-1185">Reference proteome</keyword>
<organism evidence="3 4">
    <name type="scientific">Acrobeloides nanus</name>
    <dbReference type="NCBI Taxonomy" id="290746"/>
    <lineage>
        <taxon>Eukaryota</taxon>
        <taxon>Metazoa</taxon>
        <taxon>Ecdysozoa</taxon>
        <taxon>Nematoda</taxon>
        <taxon>Chromadorea</taxon>
        <taxon>Rhabditida</taxon>
        <taxon>Tylenchina</taxon>
        <taxon>Cephalobomorpha</taxon>
        <taxon>Cephaloboidea</taxon>
        <taxon>Cephalobidae</taxon>
        <taxon>Acrobeloides</taxon>
    </lineage>
</organism>
<evidence type="ECO:0000313" key="4">
    <source>
        <dbReference type="WBParaSite" id="ACRNAN_scaffold123.g30309.t1"/>
    </source>
</evidence>
<reference evidence="4" key="1">
    <citation type="submission" date="2022-11" db="UniProtKB">
        <authorList>
            <consortium name="WormBaseParasite"/>
        </authorList>
    </citation>
    <scope>IDENTIFICATION</scope>
</reference>
<dbReference type="InterPro" id="IPR052408">
    <property type="entry name" value="Exonuclease_MUT-7-like"/>
</dbReference>
<feature type="region of interest" description="Disordered" evidence="1">
    <location>
        <begin position="1"/>
        <end position="22"/>
    </location>
</feature>
<evidence type="ECO:0000313" key="3">
    <source>
        <dbReference type="Proteomes" id="UP000887540"/>
    </source>
</evidence>
<dbReference type="GO" id="GO:0008408">
    <property type="term" value="F:3'-5' exonuclease activity"/>
    <property type="evidence" value="ECO:0007669"/>
    <property type="project" value="InterPro"/>
</dbReference>
<dbReference type="Pfam" id="PF01612">
    <property type="entry name" value="DNA_pol_A_exo1"/>
    <property type="match status" value="1"/>
</dbReference>
<protein>
    <submittedName>
        <fullName evidence="4">3'-5' exonuclease domain-containing protein</fullName>
    </submittedName>
</protein>
<dbReference type="Gene3D" id="3.30.420.10">
    <property type="entry name" value="Ribonuclease H-like superfamily/Ribonuclease H"/>
    <property type="match status" value="1"/>
</dbReference>
<dbReference type="InterPro" id="IPR002562">
    <property type="entry name" value="3'-5'_exonuclease_dom"/>
</dbReference>
<name>A0A914CMN6_9BILA</name>
<dbReference type="Proteomes" id="UP000887540">
    <property type="component" value="Unplaced"/>
</dbReference>